<dbReference type="Proteomes" id="UP000541810">
    <property type="component" value="Unassembled WGS sequence"/>
</dbReference>
<sequence length="60" mass="6790">MLDLDGGAVTVRSGRWAMNAFWLKSTAEAHQYAEWERGEDAKAVSVGRLMVAFYREQLGR</sequence>
<comment type="caution">
    <text evidence="1">The sequence shown here is derived from an EMBL/GenBank/DDBJ whole genome shotgun (WGS) entry which is preliminary data.</text>
</comment>
<reference evidence="1 2" key="1">
    <citation type="submission" date="2020-08" db="EMBL/GenBank/DDBJ databases">
        <title>Genomic Encyclopedia of Type Strains, Phase IV (KMG-IV): sequencing the most valuable type-strain genomes for metagenomic binning, comparative biology and taxonomic classification.</title>
        <authorList>
            <person name="Goeker M."/>
        </authorList>
    </citation>
    <scope>NUCLEOTIDE SEQUENCE [LARGE SCALE GENOMIC DNA]</scope>
    <source>
        <strain evidence="1 2">DSM 103725</strain>
    </source>
</reference>
<name>A0A7X0H3Y1_9BACT</name>
<proteinExistence type="predicted"/>
<dbReference type="EMBL" id="JACHGY010000001">
    <property type="protein sequence ID" value="MBB6428847.1"/>
    <property type="molecule type" value="Genomic_DNA"/>
</dbReference>
<keyword evidence="2" id="KW-1185">Reference proteome</keyword>
<protein>
    <submittedName>
        <fullName evidence="1">Uncharacterized protein</fullName>
    </submittedName>
</protein>
<accession>A0A7X0H3Y1</accession>
<evidence type="ECO:0000313" key="1">
    <source>
        <dbReference type="EMBL" id="MBB6428847.1"/>
    </source>
</evidence>
<evidence type="ECO:0000313" key="2">
    <source>
        <dbReference type="Proteomes" id="UP000541810"/>
    </source>
</evidence>
<organism evidence="1 2">
    <name type="scientific">Algisphaera agarilytica</name>
    <dbReference type="NCBI Taxonomy" id="1385975"/>
    <lineage>
        <taxon>Bacteria</taxon>
        <taxon>Pseudomonadati</taxon>
        <taxon>Planctomycetota</taxon>
        <taxon>Phycisphaerae</taxon>
        <taxon>Phycisphaerales</taxon>
        <taxon>Phycisphaeraceae</taxon>
        <taxon>Algisphaera</taxon>
    </lineage>
</organism>
<dbReference type="AlphaFoldDB" id="A0A7X0H3Y1"/>
<gene>
    <name evidence="1" type="ORF">HNQ40_000653</name>
</gene>